<dbReference type="AlphaFoldDB" id="A0A5C5ZAA0"/>
<accession>A0A5C5ZAA0</accession>
<gene>
    <name evidence="1" type="ORF">CA13_57400</name>
</gene>
<sequence>MIGSFSVGKTNEKQTGHPINPCIAAGTIESLARKAVRSGQGWLCAPANPLGLSSA</sequence>
<evidence type="ECO:0000313" key="2">
    <source>
        <dbReference type="Proteomes" id="UP000315010"/>
    </source>
</evidence>
<evidence type="ECO:0000313" key="1">
    <source>
        <dbReference type="EMBL" id="TWT84264.1"/>
    </source>
</evidence>
<keyword evidence="2" id="KW-1185">Reference proteome</keyword>
<protein>
    <submittedName>
        <fullName evidence="1">Uncharacterized protein</fullName>
    </submittedName>
</protein>
<reference evidence="1 2" key="1">
    <citation type="submission" date="2019-02" db="EMBL/GenBank/DDBJ databases">
        <title>Deep-cultivation of Planctomycetes and their phenomic and genomic characterization uncovers novel biology.</title>
        <authorList>
            <person name="Wiegand S."/>
            <person name="Jogler M."/>
            <person name="Boedeker C."/>
            <person name="Pinto D."/>
            <person name="Vollmers J."/>
            <person name="Rivas-Marin E."/>
            <person name="Kohn T."/>
            <person name="Peeters S.H."/>
            <person name="Heuer A."/>
            <person name="Rast P."/>
            <person name="Oberbeckmann S."/>
            <person name="Bunk B."/>
            <person name="Jeske O."/>
            <person name="Meyerdierks A."/>
            <person name="Storesund J.E."/>
            <person name="Kallscheuer N."/>
            <person name="Luecker S."/>
            <person name="Lage O.M."/>
            <person name="Pohl T."/>
            <person name="Merkel B.J."/>
            <person name="Hornburger P."/>
            <person name="Mueller R.-W."/>
            <person name="Bruemmer F."/>
            <person name="Labrenz M."/>
            <person name="Spormann A.M."/>
            <person name="Op Den Camp H."/>
            <person name="Overmann J."/>
            <person name="Amann R."/>
            <person name="Jetten M.S.M."/>
            <person name="Mascher T."/>
            <person name="Medema M.H."/>
            <person name="Devos D.P."/>
            <person name="Kaster A.-K."/>
            <person name="Ovreas L."/>
            <person name="Rohde M."/>
            <person name="Galperin M.Y."/>
            <person name="Jogler C."/>
        </authorList>
    </citation>
    <scope>NUCLEOTIDE SEQUENCE [LARGE SCALE GENOMIC DNA]</scope>
    <source>
        <strain evidence="1 2">CA13</strain>
    </source>
</reference>
<organism evidence="1 2">
    <name type="scientific">Novipirellula herctigrandis</name>
    <dbReference type="NCBI Taxonomy" id="2527986"/>
    <lineage>
        <taxon>Bacteria</taxon>
        <taxon>Pseudomonadati</taxon>
        <taxon>Planctomycetota</taxon>
        <taxon>Planctomycetia</taxon>
        <taxon>Pirellulales</taxon>
        <taxon>Pirellulaceae</taxon>
        <taxon>Novipirellula</taxon>
    </lineage>
</organism>
<comment type="caution">
    <text evidence="1">The sequence shown here is derived from an EMBL/GenBank/DDBJ whole genome shotgun (WGS) entry which is preliminary data.</text>
</comment>
<proteinExistence type="predicted"/>
<dbReference type="Proteomes" id="UP000315010">
    <property type="component" value="Unassembled WGS sequence"/>
</dbReference>
<dbReference type="EMBL" id="SJPJ01000001">
    <property type="protein sequence ID" value="TWT84264.1"/>
    <property type="molecule type" value="Genomic_DNA"/>
</dbReference>
<name>A0A5C5ZAA0_9BACT</name>